<dbReference type="InterPro" id="IPR036388">
    <property type="entry name" value="WH-like_DNA-bd_sf"/>
</dbReference>
<dbReference type="PANTHER" id="PTHR30346:SF30">
    <property type="entry name" value="SMALL NEUTRAL PROTEASE REGULATORY PROTEIN"/>
    <property type="match status" value="1"/>
</dbReference>
<dbReference type="PROSITE" id="PS50931">
    <property type="entry name" value="HTH_LYSR"/>
    <property type="match status" value="1"/>
</dbReference>
<reference evidence="7" key="1">
    <citation type="journal article" date="2019" name="Int. J. Syst. Evol. Microbiol.">
        <title>The Global Catalogue of Microorganisms (GCM) 10K type strain sequencing project: providing services to taxonomists for standard genome sequencing and annotation.</title>
        <authorList>
            <consortium name="The Broad Institute Genomics Platform"/>
            <consortium name="The Broad Institute Genome Sequencing Center for Infectious Disease"/>
            <person name="Wu L."/>
            <person name="Ma J."/>
        </authorList>
    </citation>
    <scope>NUCLEOTIDE SEQUENCE [LARGE SCALE GENOMIC DNA]</scope>
    <source>
        <strain evidence="7">CCM 7043</strain>
    </source>
</reference>
<evidence type="ECO:0000256" key="4">
    <source>
        <dbReference type="ARBA" id="ARBA00023163"/>
    </source>
</evidence>
<keyword evidence="4" id="KW-0804">Transcription</keyword>
<accession>A0ABW4ERZ2</accession>
<dbReference type="InterPro" id="IPR036390">
    <property type="entry name" value="WH_DNA-bd_sf"/>
</dbReference>
<evidence type="ECO:0000259" key="5">
    <source>
        <dbReference type="PROSITE" id="PS50931"/>
    </source>
</evidence>
<keyword evidence="3" id="KW-0238">DNA-binding</keyword>
<sequence length="296" mass="32165">MELRQLAAFTAVAEEGSFTAAARRMHVVQSAVSATVRTLERELDVRLFDRTTHRVQLTSAGRLLLPEARRTLAAAAAARNVIDQAHGGLRGTVRLGILQWHRDFSVPRLIAEFRTQHPHVEIELHRGDSTSHAAALHKGQLDLAFLAVDPDVFPDLSLVPLAQDTMLVVTPLDHHLAGRTCVDLAATADEPFAETPPTWGIRIFNDRAFRAAGLERRVDFEVADVATVLDFVRYGLAVAIVPSGVLDRMSGVSAMPVRSGAQVLTISLATVVQRDVSAPCRALLSTAWRLAGDTPD</sequence>
<dbReference type="Proteomes" id="UP001597114">
    <property type="component" value="Unassembled WGS sequence"/>
</dbReference>
<keyword evidence="2" id="KW-0805">Transcription regulation</keyword>
<keyword evidence="7" id="KW-1185">Reference proteome</keyword>
<evidence type="ECO:0000256" key="3">
    <source>
        <dbReference type="ARBA" id="ARBA00023125"/>
    </source>
</evidence>
<name>A0ABW4ERZ2_9PSEU</name>
<feature type="domain" description="HTH lysR-type" evidence="5">
    <location>
        <begin position="1"/>
        <end position="58"/>
    </location>
</feature>
<protein>
    <submittedName>
        <fullName evidence="6">LysR family transcriptional regulator</fullName>
    </submittedName>
</protein>
<dbReference type="InterPro" id="IPR000847">
    <property type="entry name" value="LysR_HTH_N"/>
</dbReference>
<dbReference type="SUPFAM" id="SSF46785">
    <property type="entry name" value="Winged helix' DNA-binding domain"/>
    <property type="match status" value="1"/>
</dbReference>
<evidence type="ECO:0000256" key="1">
    <source>
        <dbReference type="ARBA" id="ARBA00009437"/>
    </source>
</evidence>
<organism evidence="6 7">
    <name type="scientific">Pseudonocardia yunnanensis</name>
    <dbReference type="NCBI Taxonomy" id="58107"/>
    <lineage>
        <taxon>Bacteria</taxon>
        <taxon>Bacillati</taxon>
        <taxon>Actinomycetota</taxon>
        <taxon>Actinomycetes</taxon>
        <taxon>Pseudonocardiales</taxon>
        <taxon>Pseudonocardiaceae</taxon>
        <taxon>Pseudonocardia</taxon>
    </lineage>
</organism>
<dbReference type="Pfam" id="PF03466">
    <property type="entry name" value="LysR_substrate"/>
    <property type="match status" value="1"/>
</dbReference>
<dbReference type="Pfam" id="PF00126">
    <property type="entry name" value="HTH_1"/>
    <property type="match status" value="1"/>
</dbReference>
<dbReference type="RefSeq" id="WP_344721167.1">
    <property type="nucleotide sequence ID" value="NZ_BAAAUS010000007.1"/>
</dbReference>
<evidence type="ECO:0000256" key="2">
    <source>
        <dbReference type="ARBA" id="ARBA00023015"/>
    </source>
</evidence>
<evidence type="ECO:0000313" key="7">
    <source>
        <dbReference type="Proteomes" id="UP001597114"/>
    </source>
</evidence>
<gene>
    <name evidence="6" type="ORF">ACFSJD_08775</name>
</gene>
<dbReference type="PRINTS" id="PR00039">
    <property type="entry name" value="HTHLYSR"/>
</dbReference>
<dbReference type="SUPFAM" id="SSF53850">
    <property type="entry name" value="Periplasmic binding protein-like II"/>
    <property type="match status" value="1"/>
</dbReference>
<dbReference type="EMBL" id="JBHUCO010000009">
    <property type="protein sequence ID" value="MFD1517578.1"/>
    <property type="molecule type" value="Genomic_DNA"/>
</dbReference>
<evidence type="ECO:0000313" key="6">
    <source>
        <dbReference type="EMBL" id="MFD1517578.1"/>
    </source>
</evidence>
<dbReference type="Gene3D" id="3.40.190.290">
    <property type="match status" value="1"/>
</dbReference>
<comment type="caution">
    <text evidence="6">The sequence shown here is derived from an EMBL/GenBank/DDBJ whole genome shotgun (WGS) entry which is preliminary data.</text>
</comment>
<dbReference type="InterPro" id="IPR005119">
    <property type="entry name" value="LysR_subst-bd"/>
</dbReference>
<dbReference type="PANTHER" id="PTHR30346">
    <property type="entry name" value="TRANSCRIPTIONAL DUAL REGULATOR HCAR-RELATED"/>
    <property type="match status" value="1"/>
</dbReference>
<comment type="similarity">
    <text evidence="1">Belongs to the LysR transcriptional regulatory family.</text>
</comment>
<proteinExistence type="inferred from homology"/>
<dbReference type="Gene3D" id="1.10.10.10">
    <property type="entry name" value="Winged helix-like DNA-binding domain superfamily/Winged helix DNA-binding domain"/>
    <property type="match status" value="1"/>
</dbReference>